<name>A0A5J4L0N1_9CHLR</name>
<dbReference type="Proteomes" id="UP000326912">
    <property type="component" value="Unassembled WGS sequence"/>
</dbReference>
<sequence>MHFFSRKNLAISALMMLMLCAMVLFNSGTGHAYAATHAPSVASQATTHNIVRPAAGTVHGCPVGYACIYPQNAGWNGDHPSNTYYNYGTYKLYNQYGNHYIYNNQTGGAPFWLCTDSYGKTCPWYVAAGTSAQTDFTPLNSVKLVPSL</sequence>
<keyword evidence="1" id="KW-0732">Signal</keyword>
<evidence type="ECO:0008006" key="4">
    <source>
        <dbReference type="Google" id="ProtNLM"/>
    </source>
</evidence>
<protein>
    <recommendedName>
        <fullName evidence="4">Peptidase inhibitor family I36</fullName>
    </recommendedName>
</protein>
<dbReference type="AlphaFoldDB" id="A0A5J4L0N1"/>
<organism evidence="2 3">
    <name type="scientific">Dictyobacter vulcani</name>
    <dbReference type="NCBI Taxonomy" id="2607529"/>
    <lineage>
        <taxon>Bacteria</taxon>
        <taxon>Bacillati</taxon>
        <taxon>Chloroflexota</taxon>
        <taxon>Ktedonobacteria</taxon>
        <taxon>Ktedonobacterales</taxon>
        <taxon>Dictyobacteraceae</taxon>
        <taxon>Dictyobacter</taxon>
    </lineage>
</organism>
<keyword evidence="3" id="KW-1185">Reference proteome</keyword>
<feature type="chain" id="PRO_5023888610" description="Peptidase inhibitor family I36" evidence="1">
    <location>
        <begin position="35"/>
        <end position="148"/>
    </location>
</feature>
<comment type="caution">
    <text evidence="2">The sequence shown here is derived from an EMBL/GenBank/DDBJ whole genome shotgun (WGS) entry which is preliminary data.</text>
</comment>
<reference evidence="2 3" key="1">
    <citation type="submission" date="2019-10" db="EMBL/GenBank/DDBJ databases">
        <title>Dictyobacter vulcani sp. nov., within the class Ktedonobacteria, isolated from soil of volcanic Mt. Zao.</title>
        <authorList>
            <person name="Zheng Y."/>
            <person name="Wang C.M."/>
            <person name="Sakai Y."/>
            <person name="Abe K."/>
            <person name="Yokota A."/>
            <person name="Yabe S."/>
        </authorList>
    </citation>
    <scope>NUCLEOTIDE SEQUENCE [LARGE SCALE GENOMIC DNA]</scope>
    <source>
        <strain evidence="2 3">W12</strain>
    </source>
</reference>
<dbReference type="RefSeq" id="WP_151759438.1">
    <property type="nucleotide sequence ID" value="NZ_BKZW01000004.1"/>
</dbReference>
<evidence type="ECO:0000313" key="3">
    <source>
        <dbReference type="Proteomes" id="UP000326912"/>
    </source>
</evidence>
<dbReference type="EMBL" id="BKZW01000004">
    <property type="protein sequence ID" value="GER91849.1"/>
    <property type="molecule type" value="Genomic_DNA"/>
</dbReference>
<gene>
    <name evidence="2" type="ORF">KDW_60110</name>
</gene>
<accession>A0A5J4L0N1</accession>
<evidence type="ECO:0000256" key="1">
    <source>
        <dbReference type="SAM" id="SignalP"/>
    </source>
</evidence>
<proteinExistence type="predicted"/>
<evidence type="ECO:0000313" key="2">
    <source>
        <dbReference type="EMBL" id="GER91849.1"/>
    </source>
</evidence>
<feature type="signal peptide" evidence="1">
    <location>
        <begin position="1"/>
        <end position="34"/>
    </location>
</feature>